<dbReference type="SUPFAM" id="SSF53474">
    <property type="entry name" value="alpha/beta-Hydrolases"/>
    <property type="match status" value="1"/>
</dbReference>
<gene>
    <name evidence="9" type="ORF">pipiens_006669</name>
</gene>
<feature type="active site" description="Charge relay system" evidence="7">
    <location>
        <position position="373"/>
    </location>
</feature>
<evidence type="ECO:0000313" key="10">
    <source>
        <dbReference type="Proteomes" id="UP001562425"/>
    </source>
</evidence>
<organism evidence="9 10">
    <name type="scientific">Culex pipiens pipiens</name>
    <name type="common">Northern house mosquito</name>
    <dbReference type="NCBI Taxonomy" id="38569"/>
    <lineage>
        <taxon>Eukaryota</taxon>
        <taxon>Metazoa</taxon>
        <taxon>Ecdysozoa</taxon>
        <taxon>Arthropoda</taxon>
        <taxon>Hexapoda</taxon>
        <taxon>Insecta</taxon>
        <taxon>Pterygota</taxon>
        <taxon>Neoptera</taxon>
        <taxon>Endopterygota</taxon>
        <taxon>Diptera</taxon>
        <taxon>Nematocera</taxon>
        <taxon>Culicoidea</taxon>
        <taxon>Culicidae</taxon>
        <taxon>Culicinae</taxon>
        <taxon>Culicini</taxon>
        <taxon>Culex</taxon>
        <taxon>Culex</taxon>
    </lineage>
</organism>
<evidence type="ECO:0000256" key="1">
    <source>
        <dbReference type="ARBA" id="ARBA00010701"/>
    </source>
</evidence>
<dbReference type="Proteomes" id="UP001562425">
    <property type="component" value="Unassembled WGS sequence"/>
</dbReference>
<evidence type="ECO:0000256" key="4">
    <source>
        <dbReference type="ARBA" id="ARBA00023098"/>
    </source>
</evidence>
<dbReference type="InterPro" id="IPR029058">
    <property type="entry name" value="AB_hydrolase_fold"/>
</dbReference>
<feature type="domain" description="AB hydrolase-1" evidence="8">
    <location>
        <begin position="74"/>
        <end position="375"/>
    </location>
</feature>
<evidence type="ECO:0000256" key="3">
    <source>
        <dbReference type="ARBA" id="ARBA00022963"/>
    </source>
</evidence>
<keyword evidence="3 6" id="KW-0442">Lipid degradation</keyword>
<dbReference type="FunFam" id="3.40.50.1820:FF:000179">
    <property type="entry name" value="Lipase"/>
    <property type="match status" value="1"/>
</dbReference>
<keyword evidence="10" id="KW-1185">Reference proteome</keyword>
<evidence type="ECO:0000256" key="5">
    <source>
        <dbReference type="ARBA" id="ARBA00023180"/>
    </source>
</evidence>
<comment type="similarity">
    <text evidence="1 6">Belongs to the AB hydrolase superfamily. Lipase family.</text>
</comment>
<sequence>MVISKKVRLVRNMIRRGSHLVTLLCTIQVAVGLNPDVVLQRSITKHGYEAELHKVVTEDGYILGMSRIPGLGKPPLLIMHGLLGCSADYTVQGPEKSLAFLAADSGYDVWLGNNRGTTFSKNHSTLDPNSKHFWDFSFHELGVYDLPAMVNYILQATNSEKLHYVGHSQGTTQFFVLTSSRPEYNEKFSSVHLSAPVAFLDHATTPAIYLVNRVDELMAASQLMQIHNLFGRGHPKSYMDTIAFASRTGYLPPDLILTNIWYFIGYHDSINRTLLPDILETTPAGASVLQLLHYIQIYNAKRFQQFDHSPEENLRRYNSTIPPEYPLHRITTPVHLYTSEYDNFNQPQDVDQLTQRLPNVALKFKVPVARWNHLDFFFDIDAHHLYRVMLGAMAKLN</sequence>
<dbReference type="PANTHER" id="PTHR11005">
    <property type="entry name" value="LYSOSOMAL ACID LIPASE-RELATED"/>
    <property type="match status" value="1"/>
</dbReference>
<keyword evidence="5" id="KW-0325">Glycoprotein</keyword>
<dbReference type="EMBL" id="JBEHCU010004966">
    <property type="protein sequence ID" value="KAL1401356.1"/>
    <property type="molecule type" value="Genomic_DNA"/>
</dbReference>
<dbReference type="InterPro" id="IPR000073">
    <property type="entry name" value="AB_hydrolase_1"/>
</dbReference>
<dbReference type="Pfam" id="PF00561">
    <property type="entry name" value="Abhydrolase_1"/>
    <property type="match status" value="1"/>
</dbReference>
<dbReference type="InterPro" id="IPR025483">
    <property type="entry name" value="Lipase_euk"/>
</dbReference>
<evidence type="ECO:0000256" key="6">
    <source>
        <dbReference type="PIRNR" id="PIRNR000862"/>
    </source>
</evidence>
<proteinExistence type="inferred from homology"/>
<name>A0ABD1DP35_CULPP</name>
<evidence type="ECO:0000313" key="9">
    <source>
        <dbReference type="EMBL" id="KAL1401356.1"/>
    </source>
</evidence>
<dbReference type="GO" id="GO:0016042">
    <property type="term" value="P:lipid catabolic process"/>
    <property type="evidence" value="ECO:0007669"/>
    <property type="project" value="UniProtKB-KW"/>
</dbReference>
<comment type="caution">
    <text evidence="9">The sequence shown here is derived from an EMBL/GenBank/DDBJ whole genome shotgun (WGS) entry which is preliminary data.</text>
</comment>
<evidence type="ECO:0000259" key="8">
    <source>
        <dbReference type="Pfam" id="PF00561"/>
    </source>
</evidence>
<reference evidence="9 10" key="1">
    <citation type="submission" date="2024-05" db="EMBL/GenBank/DDBJ databases">
        <title>Culex pipiens pipiens assembly and annotation.</title>
        <authorList>
            <person name="Alout H."/>
            <person name="Durand T."/>
        </authorList>
    </citation>
    <scope>NUCLEOTIDE SEQUENCE [LARGE SCALE GENOMIC DNA]</scope>
    <source>
        <strain evidence="9">HA-2024</strain>
        <tissue evidence="9">Whole body</tissue>
    </source>
</reference>
<dbReference type="Gene3D" id="3.40.50.1820">
    <property type="entry name" value="alpha/beta hydrolase"/>
    <property type="match status" value="1"/>
</dbReference>
<dbReference type="AlphaFoldDB" id="A0ABD1DP35"/>
<dbReference type="PIRSF" id="PIRSF000862">
    <property type="entry name" value="Steryl_ester_lip"/>
    <property type="match status" value="1"/>
</dbReference>
<keyword evidence="2" id="KW-0732">Signal</keyword>
<feature type="active site" description="Nucleophile" evidence="7">
    <location>
        <position position="168"/>
    </location>
</feature>
<keyword evidence="4" id="KW-0443">Lipid metabolism</keyword>
<evidence type="ECO:0000256" key="7">
    <source>
        <dbReference type="PIRSR" id="PIRSR000862-1"/>
    </source>
</evidence>
<accession>A0ABD1DP35</accession>
<evidence type="ECO:0000256" key="2">
    <source>
        <dbReference type="ARBA" id="ARBA00022729"/>
    </source>
</evidence>
<dbReference type="GO" id="GO:0016787">
    <property type="term" value="F:hydrolase activity"/>
    <property type="evidence" value="ECO:0007669"/>
    <property type="project" value="UniProtKB-KW"/>
</dbReference>
<feature type="active site" description="Charge relay system" evidence="7">
    <location>
        <position position="342"/>
    </location>
</feature>
<protein>
    <recommendedName>
        <fullName evidence="6">Lipase</fullName>
    </recommendedName>
</protein>
<keyword evidence="6" id="KW-0378">Hydrolase</keyword>